<evidence type="ECO:0000256" key="2">
    <source>
        <dbReference type="SAM" id="SignalP"/>
    </source>
</evidence>
<accession>A0ABX0RJ23</accession>
<evidence type="ECO:0000256" key="1">
    <source>
        <dbReference type="ARBA" id="ARBA00022729"/>
    </source>
</evidence>
<dbReference type="InterPro" id="IPR011250">
    <property type="entry name" value="OMP/PagP_B-barrel"/>
</dbReference>
<dbReference type="EMBL" id="VWXC01000001">
    <property type="protein sequence ID" value="NIG17626.1"/>
    <property type="molecule type" value="Genomic_DNA"/>
</dbReference>
<keyword evidence="1 2" id="KW-0732">Signal</keyword>
<keyword evidence="5" id="KW-1185">Reference proteome</keyword>
<evidence type="ECO:0000313" key="5">
    <source>
        <dbReference type="Proteomes" id="UP001515780"/>
    </source>
</evidence>
<dbReference type="RefSeq" id="WP_160834654.1">
    <property type="nucleotide sequence ID" value="NZ_VWXC01000001.1"/>
</dbReference>
<dbReference type="Gene3D" id="2.40.160.20">
    <property type="match status" value="1"/>
</dbReference>
<name>A0ABX0RJ23_9GAMM</name>
<protein>
    <submittedName>
        <fullName evidence="4">Porin family protein</fullName>
    </submittedName>
</protein>
<dbReference type="InterPro" id="IPR027385">
    <property type="entry name" value="Beta-barrel_OMP"/>
</dbReference>
<evidence type="ECO:0000259" key="3">
    <source>
        <dbReference type="Pfam" id="PF13505"/>
    </source>
</evidence>
<sequence>MKLNALIFAMPMLFAAGSAVAAETSEGYYASAKYLQSEQRAKEMDTSARPGVGQFVAGNEKAHNGAAALAAGYQWGNGWRTEGEYTFGQKSEFTSGSSTFTSSYNHLQTDVQRLMLNVYRDYQIGYNVALYGTAGVGVSKIKAGGWQGNSSRQYASTTQNNLTYSVGAGISYTPIEQVSLDLGYRYVDMGKIESGYNTFGNARGLKDEQMKAHLVENQFVLGARYLF</sequence>
<feature type="domain" description="Outer membrane protein beta-barrel" evidence="3">
    <location>
        <begin position="12"/>
        <end position="198"/>
    </location>
</feature>
<dbReference type="SUPFAM" id="SSF56925">
    <property type="entry name" value="OMPA-like"/>
    <property type="match status" value="1"/>
</dbReference>
<reference evidence="4 5" key="1">
    <citation type="journal article" date="2019" name="bioRxiv">
        <title>Bacteria contribute to plant secondary compound degradation in a generalist herbivore system.</title>
        <authorList>
            <person name="Francoeur C.B."/>
            <person name="Khadempour L."/>
            <person name="Moreira-Soto R.D."/>
            <person name="Gotting K."/>
            <person name="Book A.J."/>
            <person name="Pinto-Tomas A.A."/>
            <person name="Keefover-Ring K."/>
            <person name="Currie C.R."/>
        </authorList>
    </citation>
    <scope>NUCLEOTIDE SEQUENCE [LARGE SCALE GENOMIC DNA]</scope>
    <source>
        <strain evidence="4">Al-1710</strain>
    </source>
</reference>
<gene>
    <name evidence="4" type="ORF">F3J37_02910</name>
</gene>
<feature type="signal peptide" evidence="2">
    <location>
        <begin position="1"/>
        <end position="21"/>
    </location>
</feature>
<organism evidence="4 5">
    <name type="scientific">Candidatus Pantoea communis</name>
    <dbReference type="NCBI Taxonomy" id="2608354"/>
    <lineage>
        <taxon>Bacteria</taxon>
        <taxon>Pseudomonadati</taxon>
        <taxon>Pseudomonadota</taxon>
        <taxon>Gammaproteobacteria</taxon>
        <taxon>Enterobacterales</taxon>
        <taxon>Erwiniaceae</taxon>
        <taxon>Pantoea</taxon>
    </lineage>
</organism>
<proteinExistence type="predicted"/>
<feature type="chain" id="PRO_5045342394" evidence="2">
    <location>
        <begin position="22"/>
        <end position="227"/>
    </location>
</feature>
<comment type="caution">
    <text evidence="4">The sequence shown here is derived from an EMBL/GenBank/DDBJ whole genome shotgun (WGS) entry which is preliminary data.</text>
</comment>
<dbReference type="Proteomes" id="UP001515780">
    <property type="component" value="Unassembled WGS sequence"/>
</dbReference>
<evidence type="ECO:0000313" key="4">
    <source>
        <dbReference type="EMBL" id="NIG17626.1"/>
    </source>
</evidence>
<dbReference type="Pfam" id="PF13505">
    <property type="entry name" value="OMP_b-brl"/>
    <property type="match status" value="1"/>
</dbReference>